<dbReference type="AlphaFoldDB" id="A0A2N7QGL0"/>
<dbReference type="Proteomes" id="UP000235619">
    <property type="component" value="Unassembled WGS sequence"/>
</dbReference>
<evidence type="ECO:0000259" key="2">
    <source>
        <dbReference type="Pfam" id="PF01370"/>
    </source>
</evidence>
<comment type="similarity">
    <text evidence="1">Belongs to the NAD(P)-dependent epimerase/dehydratase family. SDR39U1 subfamily.</text>
</comment>
<evidence type="ECO:0000313" key="4">
    <source>
        <dbReference type="EMBL" id="PMP67374.1"/>
    </source>
</evidence>
<accession>A0A2N7QGL0</accession>
<dbReference type="Gene3D" id="3.40.50.720">
    <property type="entry name" value="NAD(P)-binding Rossmann-like Domain"/>
    <property type="match status" value="1"/>
</dbReference>
<dbReference type="Pfam" id="PF01370">
    <property type="entry name" value="Epimerase"/>
    <property type="match status" value="1"/>
</dbReference>
<dbReference type="SUPFAM" id="SSF51735">
    <property type="entry name" value="NAD(P)-binding Rossmann-fold domains"/>
    <property type="match status" value="1"/>
</dbReference>
<reference evidence="6 7" key="1">
    <citation type="submission" date="2018-01" db="EMBL/GenBank/DDBJ databases">
        <title>Metagenomic assembled genomes from two thermal pools in the Uzon Caldera, Kamchatka, Russia.</title>
        <authorList>
            <person name="Wilkins L."/>
            <person name="Ettinger C."/>
        </authorList>
    </citation>
    <scope>NUCLEOTIDE SEQUENCE [LARGE SCALE GENOMIC DNA]</scope>
    <source>
        <strain evidence="5">ARK-04</strain>
        <strain evidence="4">ZAV-08</strain>
    </source>
</reference>
<gene>
    <name evidence="5" type="ORF">C0169_00455</name>
    <name evidence="4" type="ORF">C0190_03405</name>
</gene>
<evidence type="ECO:0000313" key="7">
    <source>
        <dbReference type="Proteomes" id="UP000235619"/>
    </source>
</evidence>
<feature type="domain" description="NAD-dependent epimerase/dehydratase" evidence="2">
    <location>
        <begin position="5"/>
        <end position="221"/>
    </location>
</feature>
<dbReference type="NCBIfam" id="TIGR01777">
    <property type="entry name" value="yfcH"/>
    <property type="match status" value="1"/>
</dbReference>
<evidence type="ECO:0000256" key="1">
    <source>
        <dbReference type="ARBA" id="ARBA00009353"/>
    </source>
</evidence>
<feature type="domain" description="DUF1731" evidence="3">
    <location>
        <begin position="248"/>
        <end position="294"/>
    </location>
</feature>
<evidence type="ECO:0000259" key="3">
    <source>
        <dbReference type="Pfam" id="PF08338"/>
    </source>
</evidence>
<comment type="caution">
    <text evidence="5">The sequence shown here is derived from an EMBL/GenBank/DDBJ whole genome shotgun (WGS) entry which is preliminary data.</text>
</comment>
<protein>
    <submittedName>
        <fullName evidence="5">TIGR01777 family protein</fullName>
    </submittedName>
</protein>
<evidence type="ECO:0000313" key="6">
    <source>
        <dbReference type="Proteomes" id="UP000235460"/>
    </source>
</evidence>
<dbReference type="EMBL" id="PNIK01000051">
    <property type="protein sequence ID" value="PMP67374.1"/>
    <property type="molecule type" value="Genomic_DNA"/>
</dbReference>
<dbReference type="CDD" id="cd05242">
    <property type="entry name" value="SDR_a8"/>
    <property type="match status" value="1"/>
</dbReference>
<organism evidence="5 7">
    <name type="scientific">Thermodesulfobacterium geofontis</name>
    <dbReference type="NCBI Taxonomy" id="1295609"/>
    <lineage>
        <taxon>Bacteria</taxon>
        <taxon>Pseudomonadati</taxon>
        <taxon>Thermodesulfobacteriota</taxon>
        <taxon>Thermodesulfobacteria</taxon>
        <taxon>Thermodesulfobacteriales</taxon>
        <taxon>Thermodesulfobacteriaceae</taxon>
        <taxon>Thermodesulfobacterium</taxon>
    </lineage>
</organism>
<dbReference type="InterPro" id="IPR013549">
    <property type="entry name" value="DUF1731"/>
</dbReference>
<dbReference type="Proteomes" id="UP000235460">
    <property type="component" value="Unassembled WGS sequence"/>
</dbReference>
<sequence>MKKFFIVGGTGFIGSNLLSVLSKENYQVYVLVRSEEKAKKLPSFCKAILGDPTQKGEWQKKLNEADITINFAGQNIFGRWNKEYKKLILESRIKSTENVINSLKEGALLVNASAIGYYGNKGNTLVTEDSLPGDDFLAKVCIEWEKKALEAKERGGRVIITRFGIVLGNGGMLSKILPLFKWGLGGTLGRGNQWFSWIHIEDLVSAILFLIENEKEGVYNLTSPKPVTNKEFTKTLGKILKRPTLLPVPIFAIKLLFGDLAKAITSSVKVYPKRLLELGFSFKFDNIESALRNLIEKTI</sequence>
<dbReference type="PANTHER" id="PTHR11092">
    <property type="entry name" value="SUGAR NUCLEOTIDE EPIMERASE RELATED"/>
    <property type="match status" value="1"/>
</dbReference>
<dbReference type="InterPro" id="IPR001509">
    <property type="entry name" value="Epimerase_deHydtase"/>
</dbReference>
<proteinExistence type="inferred from homology"/>
<dbReference type="PANTHER" id="PTHR11092:SF0">
    <property type="entry name" value="EPIMERASE FAMILY PROTEIN SDR39U1"/>
    <property type="match status" value="1"/>
</dbReference>
<dbReference type="InterPro" id="IPR010099">
    <property type="entry name" value="SDR39U1"/>
</dbReference>
<dbReference type="EMBL" id="PNJD01000024">
    <property type="protein sequence ID" value="PMP98129.1"/>
    <property type="molecule type" value="Genomic_DNA"/>
</dbReference>
<evidence type="ECO:0000313" key="5">
    <source>
        <dbReference type="EMBL" id="PMP98129.1"/>
    </source>
</evidence>
<name>A0A2N7QGL0_9BACT</name>
<dbReference type="Pfam" id="PF08338">
    <property type="entry name" value="DUF1731"/>
    <property type="match status" value="1"/>
</dbReference>
<dbReference type="InterPro" id="IPR036291">
    <property type="entry name" value="NAD(P)-bd_dom_sf"/>
</dbReference>